<organism evidence="2 3">
    <name type="scientific">Methylobacterium frigidaeris</name>
    <dbReference type="NCBI Taxonomy" id="2038277"/>
    <lineage>
        <taxon>Bacteria</taxon>
        <taxon>Pseudomonadati</taxon>
        <taxon>Pseudomonadota</taxon>
        <taxon>Alphaproteobacteria</taxon>
        <taxon>Hyphomicrobiales</taxon>
        <taxon>Methylobacteriaceae</taxon>
        <taxon>Methylobacterium</taxon>
    </lineage>
</organism>
<dbReference type="EMBL" id="BPQJ01000066">
    <property type="protein sequence ID" value="GJD66484.1"/>
    <property type="molecule type" value="Genomic_DNA"/>
</dbReference>
<keyword evidence="3" id="KW-1185">Reference proteome</keyword>
<accession>A0AA37HJ07</accession>
<evidence type="ECO:0000256" key="1">
    <source>
        <dbReference type="SAM" id="MobiDB-lite"/>
    </source>
</evidence>
<dbReference type="RefSeq" id="WP_238193514.1">
    <property type="nucleotide sequence ID" value="NZ_BPQJ01000066.1"/>
</dbReference>
<evidence type="ECO:0000313" key="2">
    <source>
        <dbReference type="EMBL" id="GJD66484.1"/>
    </source>
</evidence>
<comment type="caution">
    <text evidence="2">The sequence shown here is derived from an EMBL/GenBank/DDBJ whole genome shotgun (WGS) entry which is preliminary data.</text>
</comment>
<reference evidence="2" key="2">
    <citation type="submission" date="2021-08" db="EMBL/GenBank/DDBJ databases">
        <authorList>
            <person name="Tani A."/>
            <person name="Ola A."/>
            <person name="Ogura Y."/>
            <person name="Katsura K."/>
            <person name="Hayashi T."/>
        </authorList>
    </citation>
    <scope>NUCLEOTIDE SEQUENCE</scope>
    <source>
        <strain evidence="2">JCM 32048</strain>
    </source>
</reference>
<feature type="region of interest" description="Disordered" evidence="1">
    <location>
        <begin position="155"/>
        <end position="174"/>
    </location>
</feature>
<reference evidence="2" key="1">
    <citation type="journal article" date="2016" name="Front. Microbiol.">
        <title>Genome Sequence of the Piezophilic, Mesophilic Sulfate-Reducing Bacterium Desulfovibrio indicus J2T.</title>
        <authorList>
            <person name="Cao J."/>
            <person name="Maignien L."/>
            <person name="Shao Z."/>
            <person name="Alain K."/>
            <person name="Jebbar M."/>
        </authorList>
    </citation>
    <scope>NUCLEOTIDE SEQUENCE</scope>
    <source>
        <strain evidence="2">JCM 32048</strain>
    </source>
</reference>
<dbReference type="AlphaFoldDB" id="A0AA37HJ07"/>
<sequence length="174" mass="18860">MRIELLPIDEGLYDGVAVGTLDGEPLVYVERTAHVRGQRLAHKDIALALVDAVDVAASRVLGPEWSKPLAMVTGLNQRTCNRDRIERWGLPPWVLVLLARAAASEHPRALGHMLMACASLRGGVAILKHGNRINAVVGKKARALVEDASELVEWARGQRRPPAGSEDPGTETEN</sequence>
<gene>
    <name evidence="2" type="ORF">MPEAHAMD_6682</name>
</gene>
<dbReference type="Proteomes" id="UP001055286">
    <property type="component" value="Unassembled WGS sequence"/>
</dbReference>
<proteinExistence type="predicted"/>
<evidence type="ECO:0000313" key="3">
    <source>
        <dbReference type="Proteomes" id="UP001055286"/>
    </source>
</evidence>
<protein>
    <submittedName>
        <fullName evidence="2">Uncharacterized protein</fullName>
    </submittedName>
</protein>
<name>A0AA37HJ07_9HYPH</name>